<feature type="compositionally biased region" description="Pro residues" evidence="2">
    <location>
        <begin position="233"/>
        <end position="243"/>
    </location>
</feature>
<comment type="caution">
    <text evidence="3">The sequence shown here is derived from an EMBL/GenBank/DDBJ whole genome shotgun (WGS) entry which is preliminary data.</text>
</comment>
<dbReference type="PANTHER" id="PTHR31813">
    <property type="entry name" value="PROLINE-RICH PROTEIN 23B"/>
    <property type="match status" value="1"/>
</dbReference>
<protein>
    <submittedName>
        <fullName evidence="3">Proline-rich protein 23A</fullName>
    </submittedName>
</protein>
<dbReference type="Pfam" id="PF10630">
    <property type="entry name" value="DUF2476"/>
    <property type="match status" value="1"/>
</dbReference>
<feature type="region of interest" description="Disordered" evidence="2">
    <location>
        <begin position="1"/>
        <end position="48"/>
    </location>
</feature>
<name>A0ABD2F5N2_DAUMA</name>
<evidence type="ECO:0000313" key="3">
    <source>
        <dbReference type="EMBL" id="KAL2804427.1"/>
    </source>
</evidence>
<feature type="region of interest" description="Disordered" evidence="2">
    <location>
        <begin position="167"/>
        <end position="263"/>
    </location>
</feature>
<comment type="similarity">
    <text evidence="1">Belongs to the PRR23 family.</text>
</comment>
<feature type="compositionally biased region" description="Polar residues" evidence="2">
    <location>
        <begin position="181"/>
        <end position="190"/>
    </location>
</feature>
<organism evidence="3 4">
    <name type="scientific">Daubentonia madagascariensis</name>
    <name type="common">Aye-aye</name>
    <name type="synonym">Sciurus madagascariensis</name>
    <dbReference type="NCBI Taxonomy" id="31869"/>
    <lineage>
        <taxon>Eukaryota</taxon>
        <taxon>Metazoa</taxon>
        <taxon>Chordata</taxon>
        <taxon>Craniata</taxon>
        <taxon>Vertebrata</taxon>
        <taxon>Euteleostomi</taxon>
        <taxon>Mammalia</taxon>
        <taxon>Eutheria</taxon>
        <taxon>Euarchontoglires</taxon>
        <taxon>Primates</taxon>
        <taxon>Strepsirrhini</taxon>
        <taxon>Chiromyiformes</taxon>
        <taxon>Daubentoniidae</taxon>
        <taxon>Daubentonia</taxon>
    </lineage>
</organism>
<evidence type="ECO:0000256" key="2">
    <source>
        <dbReference type="SAM" id="MobiDB-lite"/>
    </source>
</evidence>
<dbReference type="AlphaFoldDB" id="A0ABD2F5N2"/>
<feature type="compositionally biased region" description="Pro residues" evidence="2">
    <location>
        <begin position="191"/>
        <end position="206"/>
    </location>
</feature>
<feature type="compositionally biased region" description="Low complexity" evidence="2">
    <location>
        <begin position="1"/>
        <end position="14"/>
    </location>
</feature>
<dbReference type="PANTHER" id="PTHR31813:SF4">
    <property type="entry name" value="PROLINE-RICH PROTEIN 23A"/>
    <property type="match status" value="1"/>
</dbReference>
<evidence type="ECO:0000313" key="4">
    <source>
        <dbReference type="Proteomes" id="UP001610411"/>
    </source>
</evidence>
<dbReference type="EMBL" id="JBFSEQ010000001">
    <property type="protein sequence ID" value="KAL2804427.1"/>
    <property type="molecule type" value="Genomic_DNA"/>
</dbReference>
<feature type="compositionally biased region" description="Basic residues" evidence="2">
    <location>
        <begin position="254"/>
        <end position="263"/>
    </location>
</feature>
<evidence type="ECO:0000256" key="1">
    <source>
        <dbReference type="ARBA" id="ARBA00009113"/>
    </source>
</evidence>
<proteinExistence type="inferred from homology"/>
<reference evidence="3 4" key="1">
    <citation type="journal article" date="2024" name="G3 (Bethesda)">
        <title>A hybrid genome assembly of the endangered aye-aye (Daubentonia madagascariensis).</title>
        <authorList>
            <person name="Versoza C.J."/>
            <person name="Pfeifer S.P."/>
        </authorList>
    </citation>
    <scope>NUCLEOTIDE SEQUENCE [LARGE SCALE GENOMIC DNA]</scope>
    <source>
        <strain evidence="3">6821</strain>
    </source>
</reference>
<sequence>MGSRPRSPSARPAPWWGPQPGGPGPAKRRRLEEPAGLEPSAVPSLEDSAGPQVADALTSVVVLAAGCALQVPLDDVDLVLEPAPTSVLQVSLEGHTLILVPEVLLGSVDERSGGQGDSSVGLEPGVFLGAPGEHIVVEQAFFRSCVPEIAAQKEAFEENAGPEFLAPWMDPPAGSAAGLQPSASRVSSPYPQGPIPEPCPLIPNPSPGRRSPGPIFDLEFHLLEPFPSSPLQTLPPSPSPGPHARPEHPPRPPCKARKCLFQE</sequence>
<dbReference type="Proteomes" id="UP001610411">
    <property type="component" value="Unassembled WGS sequence"/>
</dbReference>
<gene>
    <name evidence="3" type="ORF">WCI35_000855</name>
</gene>
<dbReference type="InterPro" id="IPR018903">
    <property type="entry name" value="PRR23"/>
</dbReference>
<accession>A0ABD2F5N2</accession>
<keyword evidence="4" id="KW-1185">Reference proteome</keyword>